<dbReference type="GO" id="GO:0003676">
    <property type="term" value="F:nucleic acid binding"/>
    <property type="evidence" value="ECO:0007669"/>
    <property type="project" value="InterPro"/>
</dbReference>
<proteinExistence type="predicted"/>
<dbReference type="GO" id="GO:0046872">
    <property type="term" value="F:metal ion binding"/>
    <property type="evidence" value="ECO:0007669"/>
    <property type="project" value="InterPro"/>
</dbReference>
<feature type="domain" description="DNA/RNA non-specific endonuclease/pyrophosphatase/phosphodiesterase" evidence="1">
    <location>
        <begin position="94"/>
        <end position="233"/>
    </location>
</feature>
<evidence type="ECO:0000259" key="1">
    <source>
        <dbReference type="Pfam" id="PF01223"/>
    </source>
</evidence>
<dbReference type="Pfam" id="PF01223">
    <property type="entry name" value="Endonuclease_NS"/>
    <property type="match status" value="1"/>
</dbReference>
<gene>
    <name evidence="2" type="ORF">ATCC11506LJ0026</name>
</gene>
<dbReference type="InterPro" id="IPR044929">
    <property type="entry name" value="DNA/RNA_non-sp_Endonuclease_sf"/>
</dbReference>
<dbReference type="AlphaFoldDB" id="A1YVD2"/>
<evidence type="ECO:0000313" key="2">
    <source>
        <dbReference type="EMBL" id="ABM21415.1"/>
    </source>
</evidence>
<dbReference type="Gene3D" id="3.40.570.10">
    <property type="entry name" value="Extracellular Endonuclease, subunit A"/>
    <property type="match status" value="1"/>
</dbReference>
<dbReference type="RefSeq" id="WP_260317197.1">
    <property type="nucleotide sequence ID" value="NZ_RIPV01000028.1"/>
</dbReference>
<dbReference type="EMBL" id="EF138834">
    <property type="protein sequence ID" value="ABM21415.1"/>
    <property type="molecule type" value="Genomic_DNA"/>
</dbReference>
<reference evidence="2" key="1">
    <citation type="journal article" date="2007" name="J. Bacteriol.">
        <title>Similarity and differences in the Lactobacillus acidophilus group identified by polyphasic analysis and comparative genomics.</title>
        <authorList>
            <person name="Berger B."/>
            <person name="Pridmore R.D."/>
            <person name="Barretto C."/>
            <person name="Delmas-Julien F."/>
            <person name="Schreiber K."/>
            <person name="Arigoni F."/>
            <person name="Brussow H."/>
        </authorList>
    </citation>
    <scope>NUCLEOTIDE SEQUENCE</scope>
    <source>
        <strain evidence="2">ATCC 11506</strain>
    </source>
</reference>
<accession>A1YVD2</accession>
<sequence>MSNKLNRDIYARIEQTIYQNFQKYFDVNLGQIRLEGKENNQFYVITLEDFDLRKIKEKIERYVSDASCIYPRKVLNPYNAQHWSTYLSKNYRKERNNKLEVANFKQTVFSAKEDLPQNYKDFDKGHLVAKSFKKYMNWEGKQCDRFFYRNNHANIVYQYKESNENLNGCFGQLRFEQAVLKLLNRNIGIYYDVEPIFLNQNDKIPIGTRILTLTSMGIDRINSNNLEVPFHVFIPNFKRG</sequence>
<dbReference type="GO" id="GO:0016787">
    <property type="term" value="F:hydrolase activity"/>
    <property type="evidence" value="ECO:0007669"/>
    <property type="project" value="InterPro"/>
</dbReference>
<dbReference type="InterPro" id="IPR001604">
    <property type="entry name" value="Endo_G_ENPP1-like_dom"/>
</dbReference>
<protein>
    <recommendedName>
        <fullName evidence="1">DNA/RNA non-specific endonuclease/pyrophosphatase/phosphodiesterase domain-containing protein</fullName>
    </recommendedName>
</protein>
<organism evidence="2">
    <name type="scientific">Lactobacillus johnsonii</name>
    <dbReference type="NCBI Taxonomy" id="33959"/>
    <lineage>
        <taxon>Bacteria</taxon>
        <taxon>Bacillati</taxon>
        <taxon>Bacillota</taxon>
        <taxon>Bacilli</taxon>
        <taxon>Lactobacillales</taxon>
        <taxon>Lactobacillaceae</taxon>
        <taxon>Lactobacillus</taxon>
    </lineage>
</organism>
<name>A1YVD2_LACJH</name>